<dbReference type="Gene3D" id="3.40.630.30">
    <property type="match status" value="2"/>
</dbReference>
<evidence type="ECO:0000259" key="1">
    <source>
        <dbReference type="PROSITE" id="PS51186"/>
    </source>
</evidence>
<dbReference type="SUPFAM" id="SSF55729">
    <property type="entry name" value="Acyl-CoA N-acyltransferases (Nat)"/>
    <property type="match status" value="2"/>
</dbReference>
<dbReference type="Gene3D" id="3.20.20.30">
    <property type="entry name" value="Luciferase-like domain"/>
    <property type="match status" value="1"/>
</dbReference>
<dbReference type="InterPro" id="IPR000182">
    <property type="entry name" value="GNAT_dom"/>
</dbReference>
<dbReference type="PROSITE" id="PS51186">
    <property type="entry name" value="GNAT"/>
    <property type="match status" value="2"/>
</dbReference>
<dbReference type="SUPFAM" id="SSF51679">
    <property type="entry name" value="Bacterial luciferase-like"/>
    <property type="match status" value="1"/>
</dbReference>
<dbReference type="Proteomes" id="UP000777440">
    <property type="component" value="Unassembled WGS sequence"/>
</dbReference>
<dbReference type="PANTHER" id="PTHR30137">
    <property type="entry name" value="LUCIFERASE-LIKE MONOOXYGENASE"/>
    <property type="match status" value="1"/>
</dbReference>
<keyword evidence="3" id="KW-1185">Reference proteome</keyword>
<dbReference type="InterPro" id="IPR050766">
    <property type="entry name" value="Bact_Lucif_Oxidored"/>
</dbReference>
<feature type="domain" description="N-acetyltransferase" evidence="1">
    <location>
        <begin position="383"/>
        <end position="538"/>
    </location>
</feature>
<accession>A0ABS7HZ53</accession>
<dbReference type="CDD" id="cd04301">
    <property type="entry name" value="NAT_SF"/>
    <property type="match status" value="2"/>
</dbReference>
<gene>
    <name evidence="2" type="ORF">JNB61_07540</name>
</gene>
<proteinExistence type="predicted"/>
<dbReference type="Pfam" id="PF00296">
    <property type="entry name" value="Bac_luciferase"/>
    <property type="match status" value="2"/>
</dbReference>
<dbReference type="EMBL" id="JAEUAX010000003">
    <property type="protein sequence ID" value="MBW9109619.1"/>
    <property type="molecule type" value="Genomic_DNA"/>
</dbReference>
<dbReference type="InterPro" id="IPR011251">
    <property type="entry name" value="Luciferase-like_dom"/>
</dbReference>
<evidence type="ECO:0000313" key="2">
    <source>
        <dbReference type="EMBL" id="MBW9109619.1"/>
    </source>
</evidence>
<feature type="domain" description="N-acetyltransferase" evidence="1">
    <location>
        <begin position="574"/>
        <end position="722"/>
    </location>
</feature>
<sequence>MSRVPLSVLDLSPFGTGQTAADGLRASVRLAQAAERLGYRRYWVAEHHFNPGIAGAAPHVLLASVAAATHSIRIGTAATIIGNYSPAQVAEAAGVVAQLHPGRFDLGIGRSGSRGAAATALPVAGHDRVVDGLLLPAARPFAGFDAERFVVQGRLLGRTEADADRFAEDVADILSFFDGTFAPPEDVPIHVTPAEGADVTVWIHGSTAGPSARLAGELGLPFGANYHVAPGFVLEAIDEYRAAFRPGRIAEPYVIVSVDAVVAETDAAARRLAAGYGRWVHSIRAGQGAVPFPSPDEATADPLTADELAVVHDRLDTQFVGSPETVVERLETLQRVTGADELLVTTVTHDPADRVRSYELLAEAWESGASAEAGDAASLPADWIIRLVRTEEYERAGEVTADAYLSSYDSLSPEYVASLRDVASRVREGDVWIAVEPDGEILGTVWVARPNRPLAAMALPGETDFRQLAVAPVARGRGVGEALTRHVIGLARERGSHRVVMNSGPEMTGAHALYAKLGFRRLPEREGLKEVQPGRWIELYTFGYDLAPAPAAEPPTERSWTFETVPWDDPRAEALRAEMDVEVSPRYADRLTDAAPEAAEEAQRTFAVDPDTIVATVLAVDAGGDAVGHAALRDLVHDGTRDLEVKRVFVKPRARGTGASRALMGELERIAQDRGAGRLILQTGDRQHDAVVLYERIGYRRIPIFEPYKAFAFSQCFEKELAPPV</sequence>
<protein>
    <submittedName>
        <fullName evidence="2">LLM class flavin-dependent oxidoreductase</fullName>
    </submittedName>
</protein>
<dbReference type="InterPro" id="IPR016181">
    <property type="entry name" value="Acyl_CoA_acyltransferase"/>
</dbReference>
<reference evidence="2 3" key="1">
    <citation type="journal article" date="2021" name="MBio">
        <title>Poor Competitiveness of Bradyrhizobium in Pigeon Pea Root Colonization in Indian Soils.</title>
        <authorList>
            <person name="Chalasani D."/>
            <person name="Basu A."/>
            <person name="Pullabhotla S.V.S.R.N."/>
            <person name="Jorrin B."/>
            <person name="Neal A.L."/>
            <person name="Poole P.S."/>
            <person name="Podile A.R."/>
            <person name="Tkacz A."/>
        </authorList>
    </citation>
    <scope>NUCLEOTIDE SEQUENCE [LARGE SCALE GENOMIC DNA]</scope>
    <source>
        <strain evidence="2 3">HU12</strain>
    </source>
</reference>
<dbReference type="Pfam" id="PF00583">
    <property type="entry name" value="Acetyltransf_1"/>
    <property type="match status" value="2"/>
</dbReference>
<dbReference type="CDD" id="cd00347">
    <property type="entry name" value="Flavin_utilizing_monoxygenases"/>
    <property type="match status" value="1"/>
</dbReference>
<evidence type="ECO:0000313" key="3">
    <source>
        <dbReference type="Proteomes" id="UP000777440"/>
    </source>
</evidence>
<organism evidence="2 3">
    <name type="scientific">Microbacterium ureisolvens</name>
    <dbReference type="NCBI Taxonomy" id="2781186"/>
    <lineage>
        <taxon>Bacteria</taxon>
        <taxon>Bacillati</taxon>
        <taxon>Actinomycetota</taxon>
        <taxon>Actinomycetes</taxon>
        <taxon>Micrococcales</taxon>
        <taxon>Microbacteriaceae</taxon>
        <taxon>Microbacterium</taxon>
    </lineage>
</organism>
<comment type="caution">
    <text evidence="2">The sequence shown here is derived from an EMBL/GenBank/DDBJ whole genome shotgun (WGS) entry which is preliminary data.</text>
</comment>
<dbReference type="PANTHER" id="PTHR30137:SF6">
    <property type="entry name" value="LUCIFERASE-LIKE MONOOXYGENASE"/>
    <property type="match status" value="1"/>
</dbReference>
<name>A0ABS7HZ53_9MICO</name>
<dbReference type="RefSeq" id="WP_220339226.1">
    <property type="nucleotide sequence ID" value="NZ_JAEUAX010000003.1"/>
</dbReference>
<dbReference type="InterPro" id="IPR036661">
    <property type="entry name" value="Luciferase-like_sf"/>
</dbReference>